<evidence type="ECO:0000313" key="2">
    <source>
        <dbReference type="EMBL" id="KQS43885.1"/>
    </source>
</evidence>
<gene>
    <name evidence="2" type="primary">Dere\GG26700</name>
    <name evidence="2" type="synonym">GG26700</name>
    <name evidence="2" type="ORF">Dere_GG26700</name>
</gene>
<accession>A0A0Q5UB09</accession>
<sequence>MTGGMLPAASDRKPFVPLPSTAGHRRTSSRVRIRLKTSQGQKHLPRTSIRRP</sequence>
<reference evidence="2 3" key="1">
    <citation type="journal article" date="2007" name="Nature">
        <title>Evolution of genes and genomes on the Drosophila phylogeny.</title>
        <authorList>
            <consortium name="Drosophila 12 Genomes Consortium"/>
            <person name="Clark A.G."/>
            <person name="Eisen M.B."/>
            <person name="Smith D.R."/>
            <person name="Bergman C.M."/>
            <person name="Oliver B."/>
            <person name="Markow T.A."/>
            <person name="Kaufman T.C."/>
            <person name="Kellis M."/>
            <person name="Gelbart W."/>
            <person name="Iyer V.N."/>
            <person name="Pollard D.A."/>
            <person name="Sackton T.B."/>
            <person name="Larracuente A.M."/>
            <person name="Singh N.D."/>
            <person name="Abad J.P."/>
            <person name="Abt D.N."/>
            <person name="Adryan B."/>
            <person name="Aguade M."/>
            <person name="Akashi H."/>
            <person name="Anderson W.W."/>
            <person name="Aquadro C.F."/>
            <person name="Ardell D.H."/>
            <person name="Arguello R."/>
            <person name="Artieri C.G."/>
            <person name="Barbash D.A."/>
            <person name="Barker D."/>
            <person name="Barsanti P."/>
            <person name="Batterham P."/>
            <person name="Batzoglou S."/>
            <person name="Begun D."/>
            <person name="Bhutkar A."/>
            <person name="Blanco E."/>
            <person name="Bosak S.A."/>
            <person name="Bradley R.K."/>
            <person name="Brand A.D."/>
            <person name="Brent M.R."/>
            <person name="Brooks A.N."/>
            <person name="Brown R.H."/>
            <person name="Butlin R.K."/>
            <person name="Caggese C."/>
            <person name="Calvi B.R."/>
            <person name="Bernardo de Carvalho A."/>
            <person name="Caspi A."/>
            <person name="Castrezana S."/>
            <person name="Celniker S.E."/>
            <person name="Chang J.L."/>
            <person name="Chapple C."/>
            <person name="Chatterji S."/>
            <person name="Chinwalla A."/>
            <person name="Civetta A."/>
            <person name="Clifton S.W."/>
            <person name="Comeron J.M."/>
            <person name="Costello J.C."/>
            <person name="Coyne J.A."/>
            <person name="Daub J."/>
            <person name="David R.G."/>
            <person name="Delcher A.L."/>
            <person name="Delehaunty K."/>
            <person name="Do C.B."/>
            <person name="Ebling H."/>
            <person name="Edwards K."/>
            <person name="Eickbush T."/>
            <person name="Evans J.D."/>
            <person name="Filipski A."/>
            <person name="Findeiss S."/>
            <person name="Freyhult E."/>
            <person name="Fulton L."/>
            <person name="Fulton R."/>
            <person name="Garcia A.C."/>
            <person name="Gardiner A."/>
            <person name="Garfield D.A."/>
            <person name="Garvin B.E."/>
            <person name="Gibson G."/>
            <person name="Gilbert D."/>
            <person name="Gnerre S."/>
            <person name="Godfrey J."/>
            <person name="Good R."/>
            <person name="Gotea V."/>
            <person name="Gravely B."/>
            <person name="Greenberg A.J."/>
            <person name="Griffiths-Jones S."/>
            <person name="Gross S."/>
            <person name="Guigo R."/>
            <person name="Gustafson E.A."/>
            <person name="Haerty W."/>
            <person name="Hahn M.W."/>
            <person name="Halligan D.L."/>
            <person name="Halpern A.L."/>
            <person name="Halter G.M."/>
            <person name="Han M.V."/>
            <person name="Heger A."/>
            <person name="Hillier L."/>
            <person name="Hinrichs A.S."/>
            <person name="Holmes I."/>
            <person name="Hoskins R.A."/>
            <person name="Hubisz M.J."/>
            <person name="Hultmark D."/>
            <person name="Huntley M.A."/>
            <person name="Jaffe D.B."/>
            <person name="Jagadeeshan S."/>
            <person name="Jeck W.R."/>
            <person name="Johnson J."/>
            <person name="Jones C.D."/>
            <person name="Jordan W.C."/>
            <person name="Karpen G.H."/>
            <person name="Kataoka E."/>
            <person name="Keightley P.D."/>
            <person name="Kheradpour P."/>
            <person name="Kirkness E.F."/>
            <person name="Koerich L.B."/>
            <person name="Kristiansen K."/>
            <person name="Kudrna D."/>
            <person name="Kulathinal R.J."/>
            <person name="Kumar S."/>
            <person name="Kwok R."/>
            <person name="Lander E."/>
            <person name="Langley C.H."/>
            <person name="Lapoint R."/>
            <person name="Lazzaro B.P."/>
            <person name="Lee S.J."/>
            <person name="Levesque L."/>
            <person name="Li R."/>
            <person name="Lin C.F."/>
            <person name="Lin M.F."/>
            <person name="Lindblad-Toh K."/>
            <person name="Llopart A."/>
            <person name="Long M."/>
            <person name="Low L."/>
            <person name="Lozovsky E."/>
            <person name="Lu J."/>
            <person name="Luo M."/>
            <person name="Machado C.A."/>
            <person name="Makalowski W."/>
            <person name="Marzo M."/>
            <person name="Matsuda M."/>
            <person name="Matzkin L."/>
            <person name="McAllister B."/>
            <person name="McBride C.S."/>
            <person name="McKernan B."/>
            <person name="McKernan K."/>
            <person name="Mendez-Lago M."/>
            <person name="Minx P."/>
            <person name="Mollenhauer M.U."/>
            <person name="Montooth K."/>
            <person name="Mount S.M."/>
            <person name="Mu X."/>
            <person name="Myers E."/>
            <person name="Negre B."/>
            <person name="Newfeld S."/>
            <person name="Nielsen R."/>
            <person name="Noor M.A."/>
            <person name="O'Grady P."/>
            <person name="Pachter L."/>
            <person name="Papaceit M."/>
            <person name="Parisi M.J."/>
            <person name="Parisi M."/>
            <person name="Parts L."/>
            <person name="Pedersen J.S."/>
            <person name="Pesole G."/>
            <person name="Phillippy A.M."/>
            <person name="Ponting C.P."/>
            <person name="Pop M."/>
            <person name="Porcelli D."/>
            <person name="Powell J.R."/>
            <person name="Prohaska S."/>
            <person name="Pruitt K."/>
            <person name="Puig M."/>
            <person name="Quesneville H."/>
            <person name="Ram K.R."/>
            <person name="Rand D."/>
            <person name="Rasmussen M.D."/>
            <person name="Reed L.K."/>
            <person name="Reenan R."/>
            <person name="Reily A."/>
            <person name="Remington K.A."/>
            <person name="Rieger T.T."/>
            <person name="Ritchie M.G."/>
            <person name="Robin C."/>
            <person name="Rogers Y.H."/>
            <person name="Rohde C."/>
            <person name="Rozas J."/>
            <person name="Rubenfield M.J."/>
            <person name="Ruiz A."/>
            <person name="Russo S."/>
            <person name="Salzberg S.L."/>
            <person name="Sanchez-Gracia A."/>
            <person name="Saranga D.J."/>
            <person name="Sato H."/>
            <person name="Schaeffer S.W."/>
            <person name="Schatz M.C."/>
            <person name="Schlenke T."/>
            <person name="Schwartz R."/>
            <person name="Segarra C."/>
            <person name="Singh R.S."/>
            <person name="Sirot L."/>
            <person name="Sirota M."/>
            <person name="Sisneros N.B."/>
            <person name="Smith C.D."/>
            <person name="Smith T.F."/>
            <person name="Spieth J."/>
            <person name="Stage D.E."/>
            <person name="Stark A."/>
            <person name="Stephan W."/>
            <person name="Strausberg R.L."/>
            <person name="Strempel S."/>
            <person name="Sturgill D."/>
            <person name="Sutton G."/>
            <person name="Sutton G.G."/>
            <person name="Tao W."/>
            <person name="Teichmann S."/>
            <person name="Tobari Y.N."/>
            <person name="Tomimura Y."/>
            <person name="Tsolas J.M."/>
            <person name="Valente V.L."/>
            <person name="Venter E."/>
            <person name="Venter J.C."/>
            <person name="Vicario S."/>
            <person name="Vieira F.G."/>
            <person name="Vilella A.J."/>
            <person name="Villasante A."/>
            <person name="Walenz B."/>
            <person name="Wang J."/>
            <person name="Wasserman M."/>
            <person name="Watts T."/>
            <person name="Wilson D."/>
            <person name="Wilson R.K."/>
            <person name="Wing R.A."/>
            <person name="Wolfner M.F."/>
            <person name="Wong A."/>
            <person name="Wong G.K."/>
            <person name="Wu C.I."/>
            <person name="Wu G."/>
            <person name="Yamamoto D."/>
            <person name="Yang H.P."/>
            <person name="Yang S.P."/>
            <person name="Yorke J.A."/>
            <person name="Yoshida K."/>
            <person name="Zdobnov E."/>
            <person name="Zhang P."/>
            <person name="Zhang Y."/>
            <person name="Zimin A.V."/>
            <person name="Baldwin J."/>
            <person name="Abdouelleil A."/>
            <person name="Abdulkadir J."/>
            <person name="Abebe A."/>
            <person name="Abera B."/>
            <person name="Abreu J."/>
            <person name="Acer S.C."/>
            <person name="Aftuck L."/>
            <person name="Alexander A."/>
            <person name="An P."/>
            <person name="Anderson E."/>
            <person name="Anderson S."/>
            <person name="Arachi H."/>
            <person name="Azer M."/>
            <person name="Bachantsang P."/>
            <person name="Barry A."/>
            <person name="Bayul T."/>
            <person name="Berlin A."/>
            <person name="Bessette D."/>
            <person name="Bloom T."/>
            <person name="Blye J."/>
            <person name="Boguslavskiy L."/>
            <person name="Bonnet C."/>
            <person name="Boukhgalter B."/>
            <person name="Bourzgui I."/>
            <person name="Brown A."/>
            <person name="Cahill P."/>
            <person name="Channer S."/>
            <person name="Cheshatsang Y."/>
            <person name="Chuda L."/>
            <person name="Citroen M."/>
            <person name="Collymore A."/>
            <person name="Cooke P."/>
            <person name="Costello M."/>
            <person name="D'Aco K."/>
            <person name="Daza R."/>
            <person name="De Haan G."/>
            <person name="DeGray S."/>
            <person name="DeMaso C."/>
            <person name="Dhargay N."/>
            <person name="Dooley K."/>
            <person name="Dooley E."/>
            <person name="Doricent M."/>
            <person name="Dorje P."/>
            <person name="Dorjee K."/>
            <person name="Dupes A."/>
            <person name="Elong R."/>
            <person name="Falk J."/>
            <person name="Farina A."/>
            <person name="Faro S."/>
            <person name="Ferguson D."/>
            <person name="Fisher S."/>
            <person name="Foley C.D."/>
            <person name="Franke A."/>
            <person name="Friedrich D."/>
            <person name="Gadbois L."/>
            <person name="Gearin G."/>
            <person name="Gearin C.R."/>
            <person name="Giannoukos G."/>
            <person name="Goode T."/>
            <person name="Graham J."/>
            <person name="Grandbois E."/>
            <person name="Grewal S."/>
            <person name="Gyaltsen K."/>
            <person name="Hafez N."/>
            <person name="Hagos B."/>
            <person name="Hall J."/>
            <person name="Henson C."/>
            <person name="Hollinger A."/>
            <person name="Honan T."/>
            <person name="Huard M.D."/>
            <person name="Hughes L."/>
            <person name="Hurhula B."/>
            <person name="Husby M.E."/>
            <person name="Kamat A."/>
            <person name="Kanga B."/>
            <person name="Kashin S."/>
            <person name="Khazanovich D."/>
            <person name="Kisner P."/>
            <person name="Lance K."/>
            <person name="Lara M."/>
            <person name="Lee W."/>
            <person name="Lennon N."/>
            <person name="Letendre F."/>
            <person name="LeVine R."/>
            <person name="Lipovsky A."/>
            <person name="Liu X."/>
            <person name="Liu J."/>
            <person name="Liu S."/>
            <person name="Lokyitsang T."/>
            <person name="Lokyitsang Y."/>
            <person name="Lubonja R."/>
            <person name="Lui A."/>
            <person name="MacDonald P."/>
            <person name="Magnisalis V."/>
            <person name="Maru K."/>
            <person name="Matthews C."/>
            <person name="McCusker W."/>
            <person name="McDonough S."/>
            <person name="Mehta T."/>
            <person name="Meldrim J."/>
            <person name="Meneus L."/>
            <person name="Mihai O."/>
            <person name="Mihalev A."/>
            <person name="Mihova T."/>
            <person name="Mittelman R."/>
            <person name="Mlenga V."/>
            <person name="Montmayeur A."/>
            <person name="Mulrain L."/>
            <person name="Navidi A."/>
            <person name="Naylor J."/>
            <person name="Negash T."/>
            <person name="Nguyen T."/>
            <person name="Nguyen N."/>
            <person name="Nicol R."/>
            <person name="Norbu C."/>
            <person name="Norbu N."/>
            <person name="Novod N."/>
            <person name="O'Neill B."/>
            <person name="Osman S."/>
            <person name="Markiewicz E."/>
            <person name="Oyono O.L."/>
            <person name="Patti C."/>
            <person name="Phunkhang P."/>
            <person name="Pierre F."/>
            <person name="Priest M."/>
            <person name="Raghuraman S."/>
            <person name="Rege F."/>
            <person name="Reyes R."/>
            <person name="Rise C."/>
            <person name="Rogov P."/>
            <person name="Ross K."/>
            <person name="Ryan E."/>
            <person name="Settipalli S."/>
            <person name="Shea T."/>
            <person name="Sherpa N."/>
            <person name="Shi L."/>
            <person name="Shih D."/>
            <person name="Sparrow T."/>
            <person name="Spaulding J."/>
            <person name="Stalker J."/>
            <person name="Stange-Thomann N."/>
            <person name="Stavropoulos S."/>
            <person name="Stone C."/>
            <person name="Strader C."/>
            <person name="Tesfaye S."/>
            <person name="Thomson T."/>
            <person name="Thoulutsang Y."/>
            <person name="Thoulutsang D."/>
            <person name="Topham K."/>
            <person name="Topping I."/>
            <person name="Tsamla T."/>
            <person name="Vassiliev H."/>
            <person name="Vo A."/>
            <person name="Wangchuk T."/>
            <person name="Wangdi T."/>
            <person name="Weiand M."/>
            <person name="Wilkinson J."/>
            <person name="Wilson A."/>
            <person name="Yadav S."/>
            <person name="Young G."/>
            <person name="Yu Q."/>
            <person name="Zembek L."/>
            <person name="Zhong D."/>
            <person name="Zimmer A."/>
            <person name="Zwirko Z."/>
            <person name="Jaffe D.B."/>
            <person name="Alvarez P."/>
            <person name="Brockman W."/>
            <person name="Butler J."/>
            <person name="Chin C."/>
            <person name="Gnerre S."/>
            <person name="Grabherr M."/>
            <person name="Kleber M."/>
            <person name="Mauceli E."/>
            <person name="MacCallum I."/>
        </authorList>
    </citation>
    <scope>NUCLEOTIDE SEQUENCE [LARGE SCALE GENOMIC DNA]</scope>
    <source>
        <strain evidence="2 3">TSC#14021-0224.01</strain>
    </source>
</reference>
<dbReference type="Proteomes" id="UP000008711">
    <property type="component" value="Unassembled WGS sequence"/>
</dbReference>
<feature type="non-terminal residue" evidence="2">
    <location>
        <position position="52"/>
    </location>
</feature>
<proteinExistence type="predicted"/>
<reference evidence="2 3" key="2">
    <citation type="journal article" date="2008" name="Bioinformatics">
        <title>Assembly reconciliation.</title>
        <authorList>
            <person name="Zimin A.V."/>
            <person name="Smith D.R."/>
            <person name="Sutton G."/>
            <person name="Yorke J.A."/>
        </authorList>
    </citation>
    <scope>NUCLEOTIDE SEQUENCE [LARGE SCALE GENOMIC DNA]</scope>
    <source>
        <strain evidence="2 3">TSC#14021-0224.01</strain>
    </source>
</reference>
<name>A0A0Q5UB09_DROER</name>
<dbReference type="AlphaFoldDB" id="A0A0Q5UB09"/>
<evidence type="ECO:0000256" key="1">
    <source>
        <dbReference type="SAM" id="MobiDB-lite"/>
    </source>
</evidence>
<feature type="region of interest" description="Disordered" evidence="1">
    <location>
        <begin position="1"/>
        <end position="52"/>
    </location>
</feature>
<keyword evidence="3" id="KW-1185">Reference proteome</keyword>
<feature type="compositionally biased region" description="Basic residues" evidence="1">
    <location>
        <begin position="43"/>
        <end position="52"/>
    </location>
</feature>
<protein>
    <submittedName>
        <fullName evidence="2">Uncharacterized protein</fullName>
    </submittedName>
</protein>
<feature type="compositionally biased region" description="Basic residues" evidence="1">
    <location>
        <begin position="23"/>
        <end position="35"/>
    </location>
</feature>
<organism evidence="2 3">
    <name type="scientific">Drosophila erecta</name>
    <name type="common">Fruit fly</name>
    <dbReference type="NCBI Taxonomy" id="7220"/>
    <lineage>
        <taxon>Eukaryota</taxon>
        <taxon>Metazoa</taxon>
        <taxon>Ecdysozoa</taxon>
        <taxon>Arthropoda</taxon>
        <taxon>Hexapoda</taxon>
        <taxon>Insecta</taxon>
        <taxon>Pterygota</taxon>
        <taxon>Neoptera</taxon>
        <taxon>Endopterygota</taxon>
        <taxon>Diptera</taxon>
        <taxon>Brachycera</taxon>
        <taxon>Muscomorpha</taxon>
        <taxon>Ephydroidea</taxon>
        <taxon>Drosophilidae</taxon>
        <taxon>Drosophila</taxon>
        <taxon>Sophophora</taxon>
    </lineage>
</organism>
<dbReference type="EMBL" id="CH954178">
    <property type="protein sequence ID" value="KQS43885.1"/>
    <property type="molecule type" value="Genomic_DNA"/>
</dbReference>
<evidence type="ECO:0000313" key="3">
    <source>
        <dbReference type="Proteomes" id="UP000008711"/>
    </source>
</evidence>